<dbReference type="PANTHER" id="PTHR33490:SF1">
    <property type="entry name" value="SLL1233 PROTEIN"/>
    <property type="match status" value="1"/>
</dbReference>
<sequence length="280" mass="31474">MILNVSHRLFYTYSESVILEPHTFYLFPKAYPHQQIVSYSMTVDPVPSMLVQNIDAEGNHQHIAYFREATTSLTVSVQMAVRSDDFNLFGFVLFPFETEQIPFQYPESLKKLLQPYLVREGVTTYVEQYARQTAASERWKTVAFLTALCRDISQSFMYERREVGPPMLPEHTLIGRKGTCRDFAQLFVACCRALGIAARFVSGYLYGNALQEHDLHAWAEVFLPGAGWRGFDPTEGNAVINNHVHLAASADPVLIAPVTGVFRGRAKSTLLAEVSVGEGI</sequence>
<dbReference type="OrthoDB" id="9804872at2"/>
<feature type="domain" description="Transglutaminase-like" evidence="1">
    <location>
        <begin position="172"/>
        <end position="235"/>
    </location>
</feature>
<keyword evidence="3" id="KW-1185">Reference proteome</keyword>
<dbReference type="Gene3D" id="3.10.620.30">
    <property type="match status" value="1"/>
</dbReference>
<dbReference type="Proteomes" id="UP000251993">
    <property type="component" value="Chromosome"/>
</dbReference>
<dbReference type="Pfam" id="PF08379">
    <property type="entry name" value="Bact_transglu_N"/>
    <property type="match status" value="1"/>
</dbReference>
<dbReference type="EMBL" id="CP030850">
    <property type="protein sequence ID" value="AXE17337.1"/>
    <property type="molecule type" value="Genomic_DNA"/>
</dbReference>
<evidence type="ECO:0000313" key="2">
    <source>
        <dbReference type="EMBL" id="AXE17337.1"/>
    </source>
</evidence>
<evidence type="ECO:0000259" key="1">
    <source>
        <dbReference type="SMART" id="SM00460"/>
    </source>
</evidence>
<accession>A0A344TFB6</accession>
<evidence type="ECO:0000313" key="3">
    <source>
        <dbReference type="Proteomes" id="UP000251993"/>
    </source>
</evidence>
<dbReference type="InterPro" id="IPR038765">
    <property type="entry name" value="Papain-like_cys_pep_sf"/>
</dbReference>
<dbReference type="SUPFAM" id="SSF54001">
    <property type="entry name" value="Cysteine proteinases"/>
    <property type="match status" value="1"/>
</dbReference>
<protein>
    <submittedName>
        <fullName evidence="2">Transglutaminase family protein</fullName>
    </submittedName>
</protein>
<organism evidence="2 3">
    <name type="scientific">Runella rosea</name>
    <dbReference type="NCBI Taxonomy" id="2259595"/>
    <lineage>
        <taxon>Bacteria</taxon>
        <taxon>Pseudomonadati</taxon>
        <taxon>Bacteroidota</taxon>
        <taxon>Cytophagia</taxon>
        <taxon>Cytophagales</taxon>
        <taxon>Spirosomataceae</taxon>
        <taxon>Runella</taxon>
    </lineage>
</organism>
<dbReference type="PANTHER" id="PTHR33490">
    <property type="entry name" value="BLR5614 PROTEIN-RELATED"/>
    <property type="match status" value="1"/>
</dbReference>
<proteinExistence type="predicted"/>
<gene>
    <name evidence="2" type="ORF">DR864_06125</name>
</gene>
<reference evidence="2 3" key="1">
    <citation type="submission" date="2018-07" db="EMBL/GenBank/DDBJ databases">
        <title>Genome sequencing of Runella.</title>
        <authorList>
            <person name="Baek M.-G."/>
            <person name="Yi H."/>
        </authorList>
    </citation>
    <scope>NUCLEOTIDE SEQUENCE [LARGE SCALE GENOMIC DNA]</scope>
    <source>
        <strain evidence="2 3">HYN0085</strain>
    </source>
</reference>
<dbReference type="InterPro" id="IPR013589">
    <property type="entry name" value="Bac_transglu_N"/>
</dbReference>
<dbReference type="Pfam" id="PF01841">
    <property type="entry name" value="Transglut_core"/>
    <property type="match status" value="1"/>
</dbReference>
<dbReference type="KEGG" id="run:DR864_06125"/>
<name>A0A344TFB6_9BACT</name>
<dbReference type="RefSeq" id="WP_114066123.1">
    <property type="nucleotide sequence ID" value="NZ_CP030850.1"/>
</dbReference>
<dbReference type="AlphaFoldDB" id="A0A344TFB6"/>
<dbReference type="SMART" id="SM00460">
    <property type="entry name" value="TGc"/>
    <property type="match status" value="1"/>
</dbReference>
<dbReference type="InterPro" id="IPR002931">
    <property type="entry name" value="Transglutaminase-like"/>
</dbReference>